<evidence type="ECO:0008006" key="3">
    <source>
        <dbReference type="Google" id="ProtNLM"/>
    </source>
</evidence>
<protein>
    <recommendedName>
        <fullName evidence="3">Glycosyltransferase</fullName>
    </recommendedName>
</protein>
<dbReference type="Gene3D" id="3.40.50.2000">
    <property type="entry name" value="Glycogen Phosphorylase B"/>
    <property type="match status" value="1"/>
</dbReference>
<gene>
    <name evidence="1" type="ORF">NIASO_09155</name>
</gene>
<dbReference type="SUPFAM" id="SSF53756">
    <property type="entry name" value="UDP-Glycosyltransferase/glycogen phosphorylase"/>
    <property type="match status" value="1"/>
</dbReference>
<evidence type="ECO:0000313" key="1">
    <source>
        <dbReference type="EMBL" id="AHF15276.1"/>
    </source>
</evidence>
<dbReference type="HOGENOM" id="CLU_836332_0_0_10"/>
<organism evidence="1 2">
    <name type="scientific">Niabella soli DSM 19437</name>
    <dbReference type="NCBI Taxonomy" id="929713"/>
    <lineage>
        <taxon>Bacteria</taxon>
        <taxon>Pseudomonadati</taxon>
        <taxon>Bacteroidota</taxon>
        <taxon>Chitinophagia</taxon>
        <taxon>Chitinophagales</taxon>
        <taxon>Chitinophagaceae</taxon>
        <taxon>Niabella</taxon>
    </lineage>
</organism>
<dbReference type="Proteomes" id="UP000003586">
    <property type="component" value="Chromosome"/>
</dbReference>
<reference evidence="1 2" key="1">
    <citation type="submission" date="2013-12" db="EMBL/GenBank/DDBJ databases">
        <authorList>
            <consortium name="DOE Joint Genome Institute"/>
            <person name="Eisen J."/>
            <person name="Huntemann M."/>
            <person name="Han J."/>
            <person name="Chen A."/>
            <person name="Kyrpides N."/>
            <person name="Mavromatis K."/>
            <person name="Markowitz V."/>
            <person name="Palaniappan K."/>
            <person name="Ivanova N."/>
            <person name="Schaumberg A."/>
            <person name="Pati A."/>
            <person name="Liolios K."/>
            <person name="Nordberg H.P."/>
            <person name="Cantor M.N."/>
            <person name="Hua S.X."/>
            <person name="Woyke T."/>
        </authorList>
    </citation>
    <scope>NUCLEOTIDE SEQUENCE [LARGE SCALE GENOMIC DNA]</scope>
    <source>
        <strain evidence="2">DSM 19437</strain>
    </source>
</reference>
<dbReference type="KEGG" id="nso:NIASO_09155"/>
<evidence type="ECO:0000313" key="2">
    <source>
        <dbReference type="Proteomes" id="UP000003586"/>
    </source>
</evidence>
<dbReference type="EMBL" id="CP007035">
    <property type="protein sequence ID" value="AHF15276.1"/>
    <property type="molecule type" value="Genomic_DNA"/>
</dbReference>
<name>W0F1S7_9BACT</name>
<dbReference type="RefSeq" id="WP_008584400.1">
    <property type="nucleotide sequence ID" value="NZ_CP007035.1"/>
</dbReference>
<dbReference type="eggNOG" id="COG0438">
    <property type="taxonomic scope" value="Bacteria"/>
</dbReference>
<dbReference type="STRING" id="929713.NIASO_09155"/>
<sequence>MSNINVYFFKYPVGYKWIPGDRHIIRFFKRLLNIKNVTGAEKVFLNLCKGFDLLKVKYTKNPSFKSIKPNEPVIILGDELYNSKSFLAGYDQPNPIIAGIGLMTHPAEWPNLLQQYPVVKYLQHCAWANDLFLPYYGKAVCEEWPAGVDTQKWSPNNRIEKKFDILLYNKIRWHKTERYQSLRAPVIQKLNEFGLSYIEIVYGNYQEKDYFKLVQQSRAMLFMCEHETQGFALCEALSADVPVLAWDPGYCQDPARFKWNAPVIKTTTIPFFDERCGMSFTDTNAFLNTIEHFWEKVQKRNFNPREYVAENLSLKVSAQKMLAIINKVYTSS</sequence>
<keyword evidence="2" id="KW-1185">Reference proteome</keyword>
<dbReference type="OrthoDB" id="7374792at2"/>
<accession>W0F1S7</accession>
<proteinExistence type="predicted"/>
<dbReference type="AlphaFoldDB" id="W0F1S7"/>